<evidence type="ECO:0000313" key="5">
    <source>
        <dbReference type="Proteomes" id="UP000224974"/>
    </source>
</evidence>
<feature type="domain" description="CSD" evidence="3">
    <location>
        <begin position="3"/>
        <end position="67"/>
    </location>
</feature>
<protein>
    <submittedName>
        <fullName evidence="4">Cold-shock protein</fullName>
    </submittedName>
</protein>
<name>A0A2C6DK87_9GAMM</name>
<dbReference type="GO" id="GO:0005829">
    <property type="term" value="C:cytosol"/>
    <property type="evidence" value="ECO:0007669"/>
    <property type="project" value="UniProtKB-ARBA"/>
</dbReference>
<dbReference type="STRING" id="1111728.GCA_000427805_00298"/>
<dbReference type="PANTHER" id="PTHR46109:SF1">
    <property type="entry name" value="PROTEIN LIN-28 HOMOLOG"/>
    <property type="match status" value="1"/>
</dbReference>
<dbReference type="InterPro" id="IPR051373">
    <property type="entry name" value="Lin-28_RNA-binding"/>
</dbReference>
<dbReference type="EMBL" id="PDDX01000001">
    <property type="protein sequence ID" value="PHI30728.1"/>
    <property type="molecule type" value="Genomic_DNA"/>
</dbReference>
<dbReference type="InterPro" id="IPR012156">
    <property type="entry name" value="Cold_shock_CspA"/>
</dbReference>
<dbReference type="InterPro" id="IPR011129">
    <property type="entry name" value="CSD"/>
</dbReference>
<organism evidence="4 5">
    <name type="scientific">Budvicia aquatica</name>
    <dbReference type="NCBI Taxonomy" id="82979"/>
    <lineage>
        <taxon>Bacteria</taxon>
        <taxon>Pseudomonadati</taxon>
        <taxon>Pseudomonadota</taxon>
        <taxon>Gammaproteobacteria</taxon>
        <taxon>Enterobacterales</taxon>
        <taxon>Budviciaceae</taxon>
        <taxon>Budvicia</taxon>
    </lineage>
</organism>
<dbReference type="AlphaFoldDB" id="A0A2C6DK87"/>
<gene>
    <name evidence="4" type="ORF">CRN84_15980</name>
</gene>
<dbReference type="PRINTS" id="PR00050">
    <property type="entry name" value="COLDSHOCK"/>
</dbReference>
<dbReference type="CDD" id="cd04458">
    <property type="entry name" value="CSP_CDS"/>
    <property type="match status" value="1"/>
</dbReference>
<evidence type="ECO:0000256" key="1">
    <source>
        <dbReference type="ARBA" id="ARBA00004496"/>
    </source>
</evidence>
<dbReference type="SUPFAM" id="SSF50249">
    <property type="entry name" value="Nucleic acid-binding proteins"/>
    <property type="match status" value="1"/>
</dbReference>
<comment type="caution">
    <text evidence="4">The sequence shown here is derived from an EMBL/GenBank/DDBJ whole genome shotgun (WGS) entry which is preliminary data.</text>
</comment>
<proteinExistence type="predicted"/>
<dbReference type="GO" id="GO:0031054">
    <property type="term" value="P:pre-miRNA processing"/>
    <property type="evidence" value="ECO:0007669"/>
    <property type="project" value="TreeGrafter"/>
</dbReference>
<dbReference type="Proteomes" id="UP000224974">
    <property type="component" value="Unassembled WGS sequence"/>
</dbReference>
<dbReference type="InterPro" id="IPR012340">
    <property type="entry name" value="NA-bd_OB-fold"/>
</dbReference>
<dbReference type="SMART" id="SM00357">
    <property type="entry name" value="CSP"/>
    <property type="match status" value="1"/>
</dbReference>
<dbReference type="Pfam" id="PF00313">
    <property type="entry name" value="CSD"/>
    <property type="match status" value="1"/>
</dbReference>
<reference evidence="5" key="1">
    <citation type="submission" date="2017-09" db="EMBL/GenBank/DDBJ databases">
        <title>FDA dAtabase for Regulatory Grade micrObial Sequences (FDA-ARGOS): Supporting development and validation of Infectious Disease Dx tests.</title>
        <authorList>
            <person name="Minogue T."/>
            <person name="Wolcott M."/>
            <person name="Wasieloski L."/>
            <person name="Aguilar W."/>
            <person name="Moore D."/>
            <person name="Tallon L."/>
            <person name="Sadzewicz L."/>
            <person name="Ott S."/>
            <person name="Zhao X."/>
            <person name="Nagaraj S."/>
            <person name="Vavikolanu K."/>
            <person name="Aluvathingal J."/>
            <person name="Nadendla S."/>
            <person name="Sichtig H."/>
        </authorList>
    </citation>
    <scope>NUCLEOTIDE SEQUENCE [LARGE SCALE GENOMIC DNA]</scope>
    <source>
        <strain evidence="5">FDAARGOS_387</strain>
    </source>
</reference>
<dbReference type="Gene3D" id="2.40.50.140">
    <property type="entry name" value="Nucleic acid-binding proteins"/>
    <property type="match status" value="1"/>
</dbReference>
<dbReference type="OrthoDB" id="3695885at2"/>
<dbReference type="PROSITE" id="PS51857">
    <property type="entry name" value="CSD_2"/>
    <property type="match status" value="1"/>
</dbReference>
<evidence type="ECO:0000313" key="4">
    <source>
        <dbReference type="EMBL" id="PHI30728.1"/>
    </source>
</evidence>
<dbReference type="PANTHER" id="PTHR46109">
    <property type="entry name" value="PROTEIN LIN-28"/>
    <property type="match status" value="1"/>
</dbReference>
<dbReference type="PIRSF" id="PIRSF002599">
    <property type="entry name" value="Cold_shock_A"/>
    <property type="match status" value="1"/>
</dbReference>
<evidence type="ECO:0000256" key="2">
    <source>
        <dbReference type="ARBA" id="ARBA00022490"/>
    </source>
</evidence>
<keyword evidence="2" id="KW-0963">Cytoplasm</keyword>
<dbReference type="InterPro" id="IPR002059">
    <property type="entry name" value="CSP_DNA-bd"/>
</dbReference>
<accession>A0A2C6DK87</accession>
<keyword evidence="5" id="KW-1185">Reference proteome</keyword>
<sequence length="68" mass="7410">MTLRMGQVKWFDQGQGFGWISPIDGSSDVFVNRSSIATSTKSLTEGQNVEFSTFKSSRGLSATDVIAF</sequence>
<evidence type="ECO:0000259" key="3">
    <source>
        <dbReference type="PROSITE" id="PS51857"/>
    </source>
</evidence>
<dbReference type="GO" id="GO:0003729">
    <property type="term" value="F:mRNA binding"/>
    <property type="evidence" value="ECO:0007669"/>
    <property type="project" value="TreeGrafter"/>
</dbReference>
<comment type="subcellular location">
    <subcellularLocation>
        <location evidence="1">Cytoplasm</location>
    </subcellularLocation>
</comment>
<dbReference type="RefSeq" id="WP_029092927.1">
    <property type="nucleotide sequence ID" value="NZ_BRLG01000001.1"/>
</dbReference>